<keyword evidence="3" id="KW-1185">Reference proteome</keyword>
<dbReference type="Proteomes" id="UP001500889">
    <property type="component" value="Chromosome U"/>
</dbReference>
<accession>A0AAU9FKC3</accession>
<dbReference type="AlphaFoldDB" id="A0AAU9FKC3"/>
<proteinExistence type="predicted"/>
<keyword evidence="1" id="KW-1133">Transmembrane helix</keyword>
<feature type="transmembrane region" description="Helical" evidence="1">
    <location>
        <begin position="61"/>
        <end position="80"/>
    </location>
</feature>
<evidence type="ECO:0000313" key="3">
    <source>
        <dbReference type="Proteomes" id="UP001500889"/>
    </source>
</evidence>
<protein>
    <submittedName>
        <fullName evidence="2">Uncharacterized protein</fullName>
    </submittedName>
</protein>
<organism evidence="2 3">
    <name type="scientific">Drosophila madeirensis</name>
    <name type="common">Fruit fly</name>
    <dbReference type="NCBI Taxonomy" id="30013"/>
    <lineage>
        <taxon>Eukaryota</taxon>
        <taxon>Metazoa</taxon>
        <taxon>Ecdysozoa</taxon>
        <taxon>Arthropoda</taxon>
        <taxon>Hexapoda</taxon>
        <taxon>Insecta</taxon>
        <taxon>Pterygota</taxon>
        <taxon>Neoptera</taxon>
        <taxon>Endopterygota</taxon>
        <taxon>Diptera</taxon>
        <taxon>Brachycera</taxon>
        <taxon>Muscomorpha</taxon>
        <taxon>Ephydroidea</taxon>
        <taxon>Drosophilidae</taxon>
        <taxon>Drosophila</taxon>
        <taxon>Sophophora</taxon>
    </lineage>
</organism>
<sequence length="109" mass="12189">MCEVQKLFDALFKTMSNAKANRRCETMKLVNELRCCNCCHEKRINFAAESTKKPQKFGKKVLVLCGALLGLIPIATVFLARHYNHSKTHGSGACVSTLLYTSTDCEVIF</sequence>
<name>A0AAU9FKC3_DROMD</name>
<gene>
    <name evidence="2" type="ORF">DMAD_13278</name>
</gene>
<evidence type="ECO:0000313" key="2">
    <source>
        <dbReference type="EMBL" id="BFF95990.1"/>
    </source>
</evidence>
<evidence type="ECO:0000256" key="1">
    <source>
        <dbReference type="SAM" id="Phobius"/>
    </source>
</evidence>
<keyword evidence="1" id="KW-0812">Transmembrane</keyword>
<reference evidence="2 3" key="1">
    <citation type="submission" date="2024-02" db="EMBL/GenBank/DDBJ databases">
        <title>A chromosome-level genome assembly of Drosophila madeirensis, a fruit fly species endemic to Madeira island.</title>
        <authorList>
            <person name="Tomihara K."/>
            <person name="Llopart A."/>
            <person name="Yamamoto D."/>
        </authorList>
    </citation>
    <scope>NUCLEOTIDE SEQUENCE [LARGE SCALE GENOMIC DNA]</scope>
    <source>
        <strain evidence="2 3">RF1</strain>
    </source>
</reference>
<keyword evidence="1" id="KW-0472">Membrane</keyword>
<dbReference type="EMBL" id="AP029264">
    <property type="protein sequence ID" value="BFF95990.1"/>
    <property type="molecule type" value="Genomic_DNA"/>
</dbReference>